<dbReference type="CDD" id="cd05483">
    <property type="entry name" value="retropepsin_like_bacteria"/>
    <property type="match status" value="1"/>
</dbReference>
<name>A0AAU8RTG7_9FLAO</name>
<dbReference type="Proteomes" id="UP000030786">
    <property type="component" value="Chromosome"/>
</dbReference>
<dbReference type="Pfam" id="PF13650">
    <property type="entry name" value="Asp_protease_2"/>
    <property type="match status" value="1"/>
</dbReference>
<dbReference type="InterPro" id="IPR001478">
    <property type="entry name" value="PDZ"/>
</dbReference>
<dbReference type="InterPro" id="IPR021109">
    <property type="entry name" value="Peptidase_aspartic_dom_sf"/>
</dbReference>
<reference evidence="2 3" key="1">
    <citation type="journal article" date="2014" name="Environ. Microbiol.">
        <title>Contrasting genomic patterns and infection strategies of two co-existing Bacteroidetes podovirus genera.</title>
        <authorList>
            <person name="Holmfeldt K."/>
            <person name="Howard-Varona C."/>
            <person name="Solonenko N."/>
            <person name="Sullivan M.B."/>
        </authorList>
    </citation>
    <scope>NUCLEOTIDE SEQUENCE [LARGE SCALE GENOMIC DNA]</scope>
    <source>
        <strain evidence="2 3">18</strain>
    </source>
</reference>
<dbReference type="SMART" id="SM00228">
    <property type="entry name" value="PDZ"/>
    <property type="match status" value="1"/>
</dbReference>
<organism evidence="2 3">
    <name type="scientific">Cellulophaga baltica 18</name>
    <dbReference type="NCBI Taxonomy" id="1348584"/>
    <lineage>
        <taxon>Bacteria</taxon>
        <taxon>Pseudomonadati</taxon>
        <taxon>Bacteroidota</taxon>
        <taxon>Flavobacteriia</taxon>
        <taxon>Flavobacteriales</taxon>
        <taxon>Flavobacteriaceae</taxon>
        <taxon>Cellulophaga</taxon>
    </lineage>
</organism>
<dbReference type="AlphaFoldDB" id="A0AAU8RTG7"/>
<dbReference type="InterPro" id="IPR036034">
    <property type="entry name" value="PDZ_sf"/>
</dbReference>
<sequence length="392" mass="44387">MNKLLTSLALIFVLSSFTTRTELLETNYIKEIPFNFDYGVPIIKALINDIEYNFLFDTGMPTVLSESISNELNLKSIRDIMGMDVNGNKKQESYVIVNEIIVGGISFKKIETLTTDLSAGFEIGCLNLDGVIGNNLIKNAIWEIDYEKKVIRLTDNIDNFQIPESADIIKFKTNEKKGYYSPNINVKVNKKKRKGVKFDTGSTGGIKLPLDFYSNVLDINKSVEYYGKASTAIYGKGQNKKYVDSKVNSIEIGDLQLQNQIVTFDENFPTIGNKFFKNFKIIISYDENNIYMIKQKEYSNTVLENFGFQTGIIDQKAFVALVYKNSNAEKKGVQLGDEIVSVNDLNFSELISKDACNILFNNPIKEMDSMNILFSRNGNKQSLQLEKETLIN</sequence>
<evidence type="ECO:0000313" key="3">
    <source>
        <dbReference type="Proteomes" id="UP000030786"/>
    </source>
</evidence>
<evidence type="ECO:0000259" key="1">
    <source>
        <dbReference type="PROSITE" id="PS50106"/>
    </source>
</evidence>
<protein>
    <recommendedName>
        <fullName evidence="1">PDZ domain-containing protein</fullName>
    </recommendedName>
</protein>
<dbReference type="EMBL" id="CP009976">
    <property type="protein sequence ID" value="AIZ43351.1"/>
    <property type="molecule type" value="Genomic_DNA"/>
</dbReference>
<evidence type="ECO:0000313" key="2">
    <source>
        <dbReference type="EMBL" id="AIZ43351.1"/>
    </source>
</evidence>
<dbReference type="InterPro" id="IPR034122">
    <property type="entry name" value="Retropepsin-like_bacterial"/>
</dbReference>
<dbReference type="KEGG" id="cbat:M666_18420"/>
<dbReference type="GeneID" id="78062688"/>
<dbReference type="SUPFAM" id="SSF50156">
    <property type="entry name" value="PDZ domain-like"/>
    <property type="match status" value="1"/>
</dbReference>
<dbReference type="RefSeq" id="WP_029445693.1">
    <property type="nucleotide sequence ID" value="NZ_CP009976.1"/>
</dbReference>
<proteinExistence type="predicted"/>
<dbReference type="Gene3D" id="2.40.70.10">
    <property type="entry name" value="Acid Proteases"/>
    <property type="match status" value="1"/>
</dbReference>
<accession>A0AAU8RTG7</accession>
<dbReference type="PROSITE" id="PS50106">
    <property type="entry name" value="PDZ"/>
    <property type="match status" value="1"/>
</dbReference>
<feature type="domain" description="PDZ" evidence="1">
    <location>
        <begin position="289"/>
        <end position="359"/>
    </location>
</feature>
<dbReference type="Gene3D" id="2.30.42.10">
    <property type="match status" value="1"/>
</dbReference>
<gene>
    <name evidence="2" type="ORF">M666_18420</name>
</gene>